<evidence type="ECO:0000256" key="2">
    <source>
        <dbReference type="ARBA" id="ARBA00009560"/>
    </source>
</evidence>
<feature type="domain" description="DNA polymerase epsilon subunit B N-terminal" evidence="8">
    <location>
        <begin position="40"/>
        <end position="90"/>
    </location>
</feature>
<dbReference type="Pfam" id="PF04042">
    <property type="entry name" value="DNA_pol_E_B"/>
    <property type="match status" value="1"/>
</dbReference>
<evidence type="ECO:0000256" key="1">
    <source>
        <dbReference type="ARBA" id="ARBA00004123"/>
    </source>
</evidence>
<dbReference type="InterPro" id="IPR007185">
    <property type="entry name" value="DNA_pol_a/d/e_bsu"/>
</dbReference>
<dbReference type="Gene3D" id="3.60.21.60">
    <property type="match status" value="1"/>
</dbReference>
<dbReference type="GO" id="GO:0006261">
    <property type="term" value="P:DNA-templated DNA replication"/>
    <property type="evidence" value="ECO:0007669"/>
    <property type="project" value="InterPro"/>
</dbReference>
<feature type="non-terminal residue" evidence="9">
    <location>
        <position position="1"/>
    </location>
</feature>
<evidence type="ECO:0000259" key="8">
    <source>
        <dbReference type="Pfam" id="PF12213"/>
    </source>
</evidence>
<comment type="subcellular location">
    <subcellularLocation>
        <location evidence="1">Nucleus</location>
    </subcellularLocation>
</comment>
<evidence type="ECO:0000313" key="9">
    <source>
        <dbReference type="EMBL" id="JAT27322.1"/>
    </source>
</evidence>
<keyword evidence="5" id="KW-0539">Nucleus</keyword>
<keyword evidence="3" id="KW-0235">DNA replication</keyword>
<dbReference type="Gene3D" id="1.10.8.60">
    <property type="match status" value="1"/>
</dbReference>
<accession>A0A1B6LUI4</accession>
<comment type="similarity">
    <text evidence="2">Belongs to the DNA polymerase epsilon subunit B family.</text>
</comment>
<protein>
    <recommendedName>
        <fullName evidence="6">DNA polymerase II subunit 2</fullName>
    </recommendedName>
</protein>
<dbReference type="InterPro" id="IPR016266">
    <property type="entry name" value="POLE2"/>
</dbReference>
<sequence>INNHRLHIRSDIVHCEVVNCGCPRKTNSVILSKPFLRLCDACEYFATQISPLDETEREEWLEKVVDFIQKQSLETPFVEKQLVEAAILDCCKSETEETITTFNVISAFDVPHFVYNIDRKKFLPLPSTKQLELFGSSDSKCQMFKDRYILLKQRTLRHELFSVGQQFQLQPVEYLLSSGSNIHRVIVLGMLTQLKENRFYIEDPSGCVPLDLSQANYHTGFFTESCFVLVEGNYKDRVLHVQALGFPPPENAEISRVYFGSNNIFGGLDELNMKNSEKLKRLEESNTDAMIVFLSDIWLDQHKVVEKLKVLFAGYDDFPPTAMVLMGNFLSSKQGSQLASVLKAKMKLLADLLTQYPNLIANTRFVVVPGPGDCLTANILPRPALIPFFTEDLVKKVPNIEFATNPCRLQYCTQEIVVLREDVVTKLCRNCIHFPSTDDIPDHFAKTVVSQAHLVPLPLCVCPVYWDHDSALRLYPLPDLVVVADQIKSFTTSHMNCSVVNPGSFSKGGFGFKVYYPASKTVEDSQLPEDTL</sequence>
<evidence type="ECO:0000256" key="6">
    <source>
        <dbReference type="ARBA" id="ARBA00032930"/>
    </source>
</evidence>
<dbReference type="PIRSF" id="PIRSF000799">
    <property type="entry name" value="DNA_pol_eps_2"/>
    <property type="match status" value="1"/>
</dbReference>
<proteinExistence type="inferred from homology"/>
<reference evidence="9" key="1">
    <citation type="submission" date="2015-11" db="EMBL/GenBank/DDBJ databases">
        <title>De novo transcriptome assembly of four potential Pierce s Disease insect vectors from Arizona vineyards.</title>
        <authorList>
            <person name="Tassone E.E."/>
        </authorList>
    </citation>
    <scope>NUCLEOTIDE SEQUENCE</scope>
</reference>
<dbReference type="GO" id="GO:0008622">
    <property type="term" value="C:epsilon DNA polymerase complex"/>
    <property type="evidence" value="ECO:0007669"/>
    <property type="project" value="InterPro"/>
</dbReference>
<dbReference type="GO" id="GO:0042276">
    <property type="term" value="P:error-prone translesion synthesis"/>
    <property type="evidence" value="ECO:0007669"/>
    <property type="project" value="TreeGrafter"/>
</dbReference>
<dbReference type="PANTHER" id="PTHR12708:SF0">
    <property type="entry name" value="DNA POLYMERASE EPSILON SUBUNIT 2"/>
    <property type="match status" value="1"/>
</dbReference>
<name>A0A1B6LUI4_9HEMI</name>
<dbReference type="EMBL" id="GEBQ01012655">
    <property type="protein sequence ID" value="JAT27322.1"/>
    <property type="molecule type" value="Transcribed_RNA"/>
</dbReference>
<evidence type="ECO:0000256" key="3">
    <source>
        <dbReference type="ARBA" id="ARBA00022705"/>
    </source>
</evidence>
<evidence type="ECO:0000256" key="4">
    <source>
        <dbReference type="ARBA" id="ARBA00023125"/>
    </source>
</evidence>
<evidence type="ECO:0000259" key="7">
    <source>
        <dbReference type="Pfam" id="PF04042"/>
    </source>
</evidence>
<keyword evidence="4" id="KW-0238">DNA-binding</keyword>
<dbReference type="InterPro" id="IPR024639">
    <property type="entry name" value="DNA_pol_e_bsu_N"/>
</dbReference>
<dbReference type="GO" id="GO:0003677">
    <property type="term" value="F:DNA binding"/>
    <property type="evidence" value="ECO:0007669"/>
    <property type="project" value="UniProtKB-KW"/>
</dbReference>
<evidence type="ECO:0000256" key="5">
    <source>
        <dbReference type="ARBA" id="ARBA00023242"/>
    </source>
</evidence>
<dbReference type="AlphaFoldDB" id="A0A1B6LUI4"/>
<gene>
    <name evidence="9" type="ORF">g.46712</name>
</gene>
<organism evidence="9">
    <name type="scientific">Graphocephala atropunctata</name>
    <dbReference type="NCBI Taxonomy" id="36148"/>
    <lineage>
        <taxon>Eukaryota</taxon>
        <taxon>Metazoa</taxon>
        <taxon>Ecdysozoa</taxon>
        <taxon>Arthropoda</taxon>
        <taxon>Hexapoda</taxon>
        <taxon>Insecta</taxon>
        <taxon>Pterygota</taxon>
        <taxon>Neoptera</taxon>
        <taxon>Paraneoptera</taxon>
        <taxon>Hemiptera</taxon>
        <taxon>Auchenorrhyncha</taxon>
        <taxon>Membracoidea</taxon>
        <taxon>Cicadellidae</taxon>
        <taxon>Cicadellinae</taxon>
        <taxon>Cicadellini</taxon>
        <taxon>Graphocephala</taxon>
    </lineage>
</organism>
<feature type="domain" description="DNA polymerase alpha/delta/epsilon subunit B" evidence="7">
    <location>
        <begin position="291"/>
        <end position="492"/>
    </location>
</feature>
<dbReference type="Pfam" id="PF12213">
    <property type="entry name" value="Dpoe2NT"/>
    <property type="match status" value="1"/>
</dbReference>
<dbReference type="PANTHER" id="PTHR12708">
    <property type="entry name" value="DNA POLYMERASE EPSILON SUBUNIT B"/>
    <property type="match status" value="1"/>
</dbReference>